<comment type="catalytic activity">
    <reaction evidence="1">
        <text>ATP + protein L-histidine = ADP + protein N-phospho-L-histidine.</text>
        <dbReference type="EC" id="2.7.13.3"/>
    </reaction>
</comment>
<dbReference type="InterPro" id="IPR037006">
    <property type="entry name" value="CheA-like_homodim_sf"/>
</dbReference>
<dbReference type="CDD" id="cd00731">
    <property type="entry name" value="CheA_reg"/>
    <property type="match status" value="1"/>
</dbReference>
<evidence type="ECO:0000259" key="17">
    <source>
        <dbReference type="PROSITE" id="PS50851"/>
    </source>
</evidence>
<dbReference type="InterPro" id="IPR036890">
    <property type="entry name" value="HATPase_C_sf"/>
</dbReference>
<evidence type="ECO:0000256" key="14">
    <source>
        <dbReference type="PROSITE-ProRule" id="PRU00110"/>
    </source>
</evidence>
<proteinExistence type="predicted"/>
<feature type="domain" description="HPt" evidence="18">
    <location>
        <begin position="3"/>
        <end position="110"/>
    </location>
</feature>
<dbReference type="Gene3D" id="2.30.30.40">
    <property type="entry name" value="SH3 Domains"/>
    <property type="match status" value="1"/>
</dbReference>
<dbReference type="InterPro" id="IPR036097">
    <property type="entry name" value="HisK_dim/P_sf"/>
</dbReference>
<dbReference type="GO" id="GO:0000155">
    <property type="term" value="F:phosphorelay sensor kinase activity"/>
    <property type="evidence" value="ECO:0007669"/>
    <property type="project" value="InterPro"/>
</dbReference>
<evidence type="ECO:0000259" key="18">
    <source>
        <dbReference type="PROSITE" id="PS50894"/>
    </source>
</evidence>
<evidence type="ECO:0000256" key="4">
    <source>
        <dbReference type="ARBA" id="ARBA00021495"/>
    </source>
</evidence>
<evidence type="ECO:0000256" key="11">
    <source>
        <dbReference type="ARBA" id="ARBA00022840"/>
    </source>
</evidence>
<dbReference type="InterPro" id="IPR036061">
    <property type="entry name" value="CheW-like_dom_sf"/>
</dbReference>
<dbReference type="Gene3D" id="3.30.565.10">
    <property type="entry name" value="Histidine kinase-like ATPase, C-terminal domain"/>
    <property type="match status" value="1"/>
</dbReference>
<dbReference type="Pfam" id="PF02895">
    <property type="entry name" value="H-kinase_dim"/>
    <property type="match status" value="1"/>
</dbReference>
<evidence type="ECO:0000256" key="5">
    <source>
        <dbReference type="ARBA" id="ARBA00022490"/>
    </source>
</evidence>
<dbReference type="RefSeq" id="WP_155609155.1">
    <property type="nucleotide sequence ID" value="NZ_WNZW01000001.1"/>
</dbReference>
<evidence type="ECO:0000256" key="13">
    <source>
        <dbReference type="ARBA" id="ARBA00035100"/>
    </source>
</evidence>
<dbReference type="PANTHER" id="PTHR43395">
    <property type="entry name" value="SENSOR HISTIDINE KINASE CHEA"/>
    <property type="match status" value="1"/>
</dbReference>
<dbReference type="InterPro" id="IPR035891">
    <property type="entry name" value="CheY-binding_CheA"/>
</dbReference>
<dbReference type="OrthoDB" id="9803176at2"/>
<dbReference type="AlphaFoldDB" id="A0A7X2YXH3"/>
<comment type="function">
    <text evidence="13">Involved in the transmission of sensory signals from the chemoreceptors to the flagellar motors. CheA is autophosphorylated; it can transfer its phosphate group to either CheB or CheY.</text>
</comment>
<protein>
    <recommendedName>
        <fullName evidence="4">Chemotaxis protein CheA</fullName>
        <ecNumber evidence="3">2.7.13.3</ecNumber>
    </recommendedName>
</protein>
<evidence type="ECO:0000259" key="16">
    <source>
        <dbReference type="PROSITE" id="PS50109"/>
    </source>
</evidence>
<evidence type="ECO:0000256" key="12">
    <source>
        <dbReference type="ARBA" id="ARBA00023012"/>
    </source>
</evidence>
<evidence type="ECO:0000256" key="2">
    <source>
        <dbReference type="ARBA" id="ARBA00004496"/>
    </source>
</evidence>
<dbReference type="InterPro" id="IPR002545">
    <property type="entry name" value="CheW-lke_dom"/>
</dbReference>
<keyword evidence="9" id="KW-0547">Nucleotide-binding</keyword>
<evidence type="ECO:0000256" key="8">
    <source>
        <dbReference type="ARBA" id="ARBA00022679"/>
    </source>
</evidence>
<dbReference type="InterPro" id="IPR004105">
    <property type="entry name" value="CheA-like_dim"/>
</dbReference>
<dbReference type="Gene3D" id="1.10.287.560">
    <property type="entry name" value="Histidine kinase CheA-like, homodimeric domain"/>
    <property type="match status" value="1"/>
</dbReference>
<dbReference type="InterPro" id="IPR036641">
    <property type="entry name" value="HPT_dom_sf"/>
</dbReference>
<dbReference type="InterPro" id="IPR005467">
    <property type="entry name" value="His_kinase_dom"/>
</dbReference>
<evidence type="ECO:0000256" key="9">
    <source>
        <dbReference type="ARBA" id="ARBA00022741"/>
    </source>
</evidence>
<dbReference type="SMART" id="SM00387">
    <property type="entry name" value="HATPase_c"/>
    <property type="match status" value="1"/>
</dbReference>
<dbReference type="CDD" id="cd16916">
    <property type="entry name" value="HATPase_CheA-like"/>
    <property type="match status" value="1"/>
</dbReference>
<keyword evidence="12" id="KW-0902">Two-component regulatory system</keyword>
<gene>
    <name evidence="19" type="ORF">GNP95_01490</name>
</gene>
<organism evidence="19 20">
    <name type="scientific">Paenibacillus woosongensis</name>
    <dbReference type="NCBI Taxonomy" id="307580"/>
    <lineage>
        <taxon>Bacteria</taxon>
        <taxon>Bacillati</taxon>
        <taxon>Bacillota</taxon>
        <taxon>Bacilli</taxon>
        <taxon>Bacillales</taxon>
        <taxon>Paenibacillaceae</taxon>
        <taxon>Paenibacillus</taxon>
    </lineage>
</organism>
<dbReference type="SMART" id="SM00260">
    <property type="entry name" value="CheW"/>
    <property type="match status" value="1"/>
</dbReference>
<dbReference type="SUPFAM" id="SSF47384">
    <property type="entry name" value="Homodimeric domain of signal transducing histidine kinase"/>
    <property type="match status" value="1"/>
</dbReference>
<feature type="modified residue" description="Phosphohistidine" evidence="14">
    <location>
        <position position="51"/>
    </location>
</feature>
<evidence type="ECO:0000256" key="1">
    <source>
        <dbReference type="ARBA" id="ARBA00000085"/>
    </source>
</evidence>
<reference evidence="19 20" key="1">
    <citation type="submission" date="2019-11" db="EMBL/GenBank/DDBJ databases">
        <title>Draft genome sequences of five Paenibacillus species of dairy origin.</title>
        <authorList>
            <person name="Olajide A.M."/>
            <person name="Chen S."/>
            <person name="Lapointe G."/>
        </authorList>
    </citation>
    <scope>NUCLEOTIDE SEQUENCE [LARGE SCALE GENOMIC DNA]</scope>
    <source>
        <strain evidence="19 20">12CR55</strain>
    </source>
</reference>
<dbReference type="InterPro" id="IPR003594">
    <property type="entry name" value="HATPase_dom"/>
</dbReference>
<dbReference type="PRINTS" id="PR00344">
    <property type="entry name" value="BCTRLSENSOR"/>
</dbReference>
<name>A0A7X2YXH3_9BACL</name>
<dbReference type="GO" id="GO:0005737">
    <property type="term" value="C:cytoplasm"/>
    <property type="evidence" value="ECO:0007669"/>
    <property type="project" value="UniProtKB-SubCell"/>
</dbReference>
<keyword evidence="5" id="KW-0963">Cytoplasm</keyword>
<dbReference type="GO" id="GO:0005524">
    <property type="term" value="F:ATP binding"/>
    <property type="evidence" value="ECO:0007669"/>
    <property type="project" value="UniProtKB-KW"/>
</dbReference>
<dbReference type="Pfam" id="PF02518">
    <property type="entry name" value="HATPase_c"/>
    <property type="match status" value="1"/>
</dbReference>
<feature type="domain" description="CheW-like" evidence="17">
    <location>
        <begin position="560"/>
        <end position="696"/>
    </location>
</feature>
<dbReference type="EMBL" id="WNZW01000001">
    <property type="protein sequence ID" value="MUG43686.1"/>
    <property type="molecule type" value="Genomic_DNA"/>
</dbReference>
<evidence type="ECO:0000256" key="15">
    <source>
        <dbReference type="SAM" id="MobiDB-lite"/>
    </source>
</evidence>
<dbReference type="Pfam" id="PF07194">
    <property type="entry name" value="P2"/>
    <property type="match status" value="1"/>
</dbReference>
<evidence type="ECO:0000256" key="3">
    <source>
        <dbReference type="ARBA" id="ARBA00012438"/>
    </source>
</evidence>
<dbReference type="CDD" id="cd00088">
    <property type="entry name" value="HPT"/>
    <property type="match status" value="1"/>
</dbReference>
<dbReference type="Gene3D" id="1.20.120.160">
    <property type="entry name" value="HPT domain"/>
    <property type="match status" value="1"/>
</dbReference>
<accession>A0A7X2YXH3</accession>
<dbReference type="PROSITE" id="PS50109">
    <property type="entry name" value="HIS_KIN"/>
    <property type="match status" value="1"/>
</dbReference>
<dbReference type="Proteomes" id="UP000447876">
    <property type="component" value="Unassembled WGS sequence"/>
</dbReference>
<dbReference type="SMART" id="SM00073">
    <property type="entry name" value="HPT"/>
    <property type="match status" value="1"/>
</dbReference>
<keyword evidence="10" id="KW-0418">Kinase</keyword>
<dbReference type="Pfam" id="PF01584">
    <property type="entry name" value="CheW"/>
    <property type="match status" value="1"/>
</dbReference>
<keyword evidence="7 14" id="KW-0597">Phosphoprotein</keyword>
<dbReference type="PANTHER" id="PTHR43395:SF10">
    <property type="entry name" value="CHEMOTAXIS PROTEIN CHEA"/>
    <property type="match status" value="1"/>
</dbReference>
<evidence type="ECO:0000256" key="7">
    <source>
        <dbReference type="ARBA" id="ARBA00022553"/>
    </source>
</evidence>
<dbReference type="SUPFAM" id="SSF50341">
    <property type="entry name" value="CheW-like"/>
    <property type="match status" value="1"/>
</dbReference>
<feature type="compositionally biased region" description="Polar residues" evidence="15">
    <location>
        <begin position="139"/>
        <end position="150"/>
    </location>
</feature>
<dbReference type="SUPFAM" id="SSF47226">
    <property type="entry name" value="Histidine-containing phosphotransfer domain, HPT domain"/>
    <property type="match status" value="1"/>
</dbReference>
<dbReference type="Pfam" id="PF01627">
    <property type="entry name" value="Hpt"/>
    <property type="match status" value="1"/>
</dbReference>
<dbReference type="SUPFAM" id="SSF55052">
    <property type="entry name" value="CheY-binding domain of CheA"/>
    <property type="match status" value="1"/>
</dbReference>
<keyword evidence="11" id="KW-0067">ATP-binding</keyword>
<dbReference type="SUPFAM" id="SSF55874">
    <property type="entry name" value="ATPase domain of HSP90 chaperone/DNA topoisomerase II/histidine kinase"/>
    <property type="match status" value="1"/>
</dbReference>
<dbReference type="PROSITE" id="PS50851">
    <property type="entry name" value="CHEW"/>
    <property type="match status" value="1"/>
</dbReference>
<comment type="subcellular location">
    <subcellularLocation>
        <location evidence="2">Cytoplasm</location>
    </subcellularLocation>
</comment>
<evidence type="ECO:0000256" key="10">
    <source>
        <dbReference type="ARBA" id="ARBA00022777"/>
    </source>
</evidence>
<dbReference type="EC" id="2.7.13.3" evidence="3"/>
<dbReference type="InterPro" id="IPR051315">
    <property type="entry name" value="Bact_Chemotaxis_CheA"/>
</dbReference>
<comment type="caution">
    <text evidence="19">The sequence shown here is derived from an EMBL/GenBank/DDBJ whole genome shotgun (WGS) entry which is preliminary data.</text>
</comment>
<feature type="region of interest" description="Disordered" evidence="15">
    <location>
        <begin position="138"/>
        <end position="166"/>
    </location>
</feature>
<keyword evidence="8" id="KW-0808">Transferase</keyword>
<sequence>MTDYSSIDTLLEMFIFETSTLLEQLEQTILDCEQTKDYGLGVVNEIFRIMHTIKGSSTMMEFHNISTLAHVTEDLFSFIRERQLQLADDSAVSELMLGSIDFMKVEMLKIKNGDPADGDASFLIEQLRSLLAEMKKSHGTGNAASGTTISVPDRQSPMEPKESGTSLESGHFRYMAVLRYDEGCEMENLRAYQAVMNLQSELQSIAHVPEDLLEDEKAVADIRREGLRLSFQTDKTYDQIYQLLQQISYVRSIVLEKQPDTGAPSVGEFTPELVKEQHKLDSPVIPLREATPRAQEETKRGASSQQSNFISVHIAKLDELMDLVGELVIAEAMVTQNPDLQGLGLELEQFQKASRHLRKITTEMQDMVMSIRMIPLSGTFQRMHRIVRDMGKKLGKDVRLQLVGEDTEVDKNIIDHIADPIMHMVRNAIDHGLESGEERILRGKPAYGTLTLEASHAGGEVLIRIRDDGRGLDKEKLLQRARQNDLLVKNESEMTDKEIYSLIFLPGFSTKDQITEFSGRGVGMDVVTKNIESVGGVVTVDSALHEGTVITIRIPLTMAIIDGMNVRVGESRYTLPTTAIKESFRPEAGDIITDPDGGEMIMVRGQCYSIERLHRRFGVQTDVTRLTQGILIMVEQNDRQICIFADELIGQQQVVVKALPPYIHNLTSIAGVSGCTLLGDGSISLILDVQGLLNGK</sequence>
<dbReference type="InterPro" id="IPR008207">
    <property type="entry name" value="Sig_transdc_His_kin_Hpt_dom"/>
</dbReference>
<evidence type="ECO:0000313" key="20">
    <source>
        <dbReference type="Proteomes" id="UP000447876"/>
    </source>
</evidence>
<dbReference type="FunFam" id="3.30.565.10:FF:000016">
    <property type="entry name" value="Chemotaxis protein CheA, putative"/>
    <property type="match status" value="1"/>
</dbReference>
<dbReference type="PROSITE" id="PS50894">
    <property type="entry name" value="HPT"/>
    <property type="match status" value="1"/>
</dbReference>
<feature type="domain" description="Histidine kinase" evidence="16">
    <location>
        <begin position="275"/>
        <end position="558"/>
    </location>
</feature>
<dbReference type="InterPro" id="IPR004358">
    <property type="entry name" value="Sig_transdc_His_kin-like_C"/>
</dbReference>
<evidence type="ECO:0000313" key="19">
    <source>
        <dbReference type="EMBL" id="MUG43686.1"/>
    </source>
</evidence>
<evidence type="ECO:0000256" key="6">
    <source>
        <dbReference type="ARBA" id="ARBA00022500"/>
    </source>
</evidence>
<dbReference type="SMART" id="SM01231">
    <property type="entry name" value="H-kinase_dim"/>
    <property type="match status" value="1"/>
</dbReference>
<dbReference type="InterPro" id="IPR010808">
    <property type="entry name" value="CheA_P2-bd"/>
</dbReference>
<dbReference type="GO" id="GO:0006935">
    <property type="term" value="P:chemotaxis"/>
    <property type="evidence" value="ECO:0007669"/>
    <property type="project" value="UniProtKB-KW"/>
</dbReference>
<keyword evidence="6" id="KW-0145">Chemotaxis</keyword>